<dbReference type="InterPro" id="IPR000836">
    <property type="entry name" value="PRTase_dom"/>
</dbReference>
<dbReference type="Gene3D" id="3.40.50.2020">
    <property type="match status" value="1"/>
</dbReference>
<dbReference type="SUPFAM" id="SSF56784">
    <property type="entry name" value="HAD-like"/>
    <property type="match status" value="1"/>
</dbReference>
<dbReference type="Proteomes" id="UP001521785">
    <property type="component" value="Unassembled WGS sequence"/>
</dbReference>
<reference evidence="3 4" key="1">
    <citation type="submission" date="2024-02" db="EMBL/GenBank/DDBJ databases">
        <title>De novo assembly and annotation of 12 fungi associated with fruit tree decline syndrome in Ontario, Canada.</title>
        <authorList>
            <person name="Sulman M."/>
            <person name="Ellouze W."/>
            <person name="Ilyukhin E."/>
        </authorList>
    </citation>
    <scope>NUCLEOTIDE SEQUENCE [LARGE SCALE GENOMIC DNA]</scope>
    <source>
        <strain evidence="3 4">M42-189</strain>
    </source>
</reference>
<dbReference type="Pfam" id="PF14681">
    <property type="entry name" value="UPRTase"/>
    <property type="match status" value="1"/>
</dbReference>
<dbReference type="PANTHER" id="PTHR43344:SF20">
    <property type="entry name" value="URACIL PHOSPHORIBOSYLTRANSFERASE"/>
    <property type="match status" value="1"/>
</dbReference>
<keyword evidence="4" id="KW-1185">Reference proteome</keyword>
<evidence type="ECO:0000256" key="1">
    <source>
        <dbReference type="SAM" id="MobiDB-lite"/>
    </source>
</evidence>
<feature type="region of interest" description="Disordered" evidence="1">
    <location>
        <begin position="1"/>
        <end position="32"/>
    </location>
</feature>
<dbReference type="PANTHER" id="PTHR43344">
    <property type="entry name" value="PHOSPHOSERINE PHOSPHATASE"/>
    <property type="match status" value="1"/>
</dbReference>
<dbReference type="Pfam" id="PF13207">
    <property type="entry name" value="AAA_17"/>
    <property type="match status" value="1"/>
</dbReference>
<name>A0ABR3RQ10_9PLEO</name>
<dbReference type="SUPFAM" id="SSF53271">
    <property type="entry name" value="PRTase-like"/>
    <property type="match status" value="1"/>
</dbReference>
<dbReference type="Pfam" id="PF12710">
    <property type="entry name" value="HAD"/>
    <property type="match status" value="1"/>
</dbReference>
<dbReference type="Gene3D" id="3.40.50.300">
    <property type="entry name" value="P-loop containing nucleotide triphosphate hydrolases"/>
    <property type="match status" value="1"/>
</dbReference>
<evidence type="ECO:0000313" key="4">
    <source>
        <dbReference type="Proteomes" id="UP001521785"/>
    </source>
</evidence>
<organism evidence="3 4">
    <name type="scientific">Paraconiothyrium brasiliense</name>
    <dbReference type="NCBI Taxonomy" id="300254"/>
    <lineage>
        <taxon>Eukaryota</taxon>
        <taxon>Fungi</taxon>
        <taxon>Dikarya</taxon>
        <taxon>Ascomycota</taxon>
        <taxon>Pezizomycotina</taxon>
        <taxon>Dothideomycetes</taxon>
        <taxon>Pleosporomycetidae</taxon>
        <taxon>Pleosporales</taxon>
        <taxon>Massarineae</taxon>
        <taxon>Didymosphaeriaceae</taxon>
        <taxon>Paraconiothyrium</taxon>
    </lineage>
</organism>
<feature type="compositionally biased region" description="Polar residues" evidence="1">
    <location>
        <begin position="9"/>
        <end position="30"/>
    </location>
</feature>
<dbReference type="CDD" id="cd06223">
    <property type="entry name" value="PRTases_typeI"/>
    <property type="match status" value="1"/>
</dbReference>
<feature type="domain" description="Phosphoribosyltransferase" evidence="2">
    <location>
        <begin position="500"/>
        <end position="697"/>
    </location>
</feature>
<dbReference type="InterPro" id="IPR036412">
    <property type="entry name" value="HAD-like_sf"/>
</dbReference>
<dbReference type="InterPro" id="IPR023214">
    <property type="entry name" value="HAD_sf"/>
</dbReference>
<gene>
    <name evidence="3" type="ORF">SLS60_003920</name>
</gene>
<dbReference type="SUPFAM" id="SSF52540">
    <property type="entry name" value="P-loop containing nucleoside triphosphate hydrolases"/>
    <property type="match status" value="1"/>
</dbReference>
<dbReference type="Gene3D" id="3.40.50.1000">
    <property type="entry name" value="HAD superfamily/HAD-like"/>
    <property type="match status" value="1"/>
</dbReference>
<evidence type="ECO:0000259" key="2">
    <source>
        <dbReference type="Pfam" id="PF14681"/>
    </source>
</evidence>
<dbReference type="InterPro" id="IPR027417">
    <property type="entry name" value="P-loop_NTPase"/>
</dbReference>
<protein>
    <recommendedName>
        <fullName evidence="2">Phosphoribosyltransferase domain-containing protein</fullName>
    </recommendedName>
</protein>
<dbReference type="EMBL" id="JAKJXO020000004">
    <property type="protein sequence ID" value="KAL1606515.1"/>
    <property type="molecule type" value="Genomic_DNA"/>
</dbReference>
<proteinExistence type="predicted"/>
<comment type="caution">
    <text evidence="3">The sequence shown here is derived from an EMBL/GenBank/DDBJ whole genome shotgun (WGS) entry which is preliminary data.</text>
</comment>
<accession>A0ABR3RQ10</accession>
<sequence length="701" mass="76633">MPLHEQELSAGSTGHDTSPQSKQSQPTDGASSLDAKPAIIGIYGIPGSGKTFLLNQLKRVLSATSFNFYEGSEMIANLVPGGLKDFDDMNAQEKMYWRELAIDTIRSQSEASGKTAVVTGHFMFWPEAAKEGCPVYTQNDLGTYTHIIYLDIPIETIEQRRWNDVSRPRPHTSVAHLFKWQQAEKTWLQSLCSEHGILSSILTSDSTLKSKALVLLRDFSIHTEVYNEIQAQVKLDASMASHQSLPDTFLVLDGDRTLAAQDTGSLFWKELFSLRQETSRDPLKSLFSGPLGYSYGAFRQAMLLYEDAVDEENYDTICQRVASQVPVHPEFVSLLQLVAQQEHIGAIVVSCGLRRVWEKVLEREGLLNTVTVIAGGRISDGFVVTAETKAAIVSRLQTLHGAYVWAFGDSPLDLPMLKTADEAIVVVGDEFTRSKSMDSALLAAMDQGGLRARQVTLPCTASPRLNVSKLPVVDLNRIEVISALLHRHDRSARFPIYHATNKSAAKLLATAARDAAVAGPALRKAHRQAGWYLACEFVTKIIGLEDCPISHVLGHGATGFRLLQEQATTIVAIMRAGEPMASGVSQAFPLAMYVHANKPGDLAHHHVQNQNQVVLVDSVINSGKTIVEFVQHIRELDAKTRIVVVAGVVQGQCVSSSSETYKALASCGDISLVTLRISSTKFTGSGTTDTGNRLFNTTHLP</sequence>
<dbReference type="InterPro" id="IPR029057">
    <property type="entry name" value="PRTase-like"/>
</dbReference>
<evidence type="ECO:0000313" key="3">
    <source>
        <dbReference type="EMBL" id="KAL1606515.1"/>
    </source>
</evidence>
<dbReference type="InterPro" id="IPR050582">
    <property type="entry name" value="HAD-like_SerB"/>
</dbReference>